<name>A0AAV7KL27_9METZ</name>
<dbReference type="Pfam" id="PF04734">
    <property type="entry name" value="Ceramidase_alk"/>
    <property type="match status" value="1"/>
</dbReference>
<proteinExistence type="inferred from homology"/>
<evidence type="ECO:0000256" key="3">
    <source>
        <dbReference type="PIRSR" id="PIRSR606823-2"/>
    </source>
</evidence>
<dbReference type="GO" id="GO:0042759">
    <property type="term" value="P:long-chain fatty acid biosynthetic process"/>
    <property type="evidence" value="ECO:0007669"/>
    <property type="project" value="TreeGrafter"/>
</dbReference>
<dbReference type="SUPFAM" id="SSF56112">
    <property type="entry name" value="Protein kinase-like (PK-like)"/>
    <property type="match status" value="1"/>
</dbReference>
<dbReference type="GO" id="GO:0016020">
    <property type="term" value="C:membrane"/>
    <property type="evidence" value="ECO:0007669"/>
    <property type="project" value="GOC"/>
</dbReference>
<dbReference type="InterPro" id="IPR000719">
    <property type="entry name" value="Prot_kinase_dom"/>
</dbReference>
<evidence type="ECO:0000259" key="6">
    <source>
        <dbReference type="PROSITE" id="PS50011"/>
    </source>
</evidence>
<evidence type="ECO:0000256" key="4">
    <source>
        <dbReference type="RuleBase" id="RU366019"/>
    </source>
</evidence>
<dbReference type="PROSITE" id="PS50011">
    <property type="entry name" value="PROTEIN_KINASE_DOM"/>
    <property type="match status" value="1"/>
</dbReference>
<dbReference type="GO" id="GO:0046514">
    <property type="term" value="P:ceramide catabolic process"/>
    <property type="evidence" value="ECO:0007669"/>
    <property type="project" value="InterPro"/>
</dbReference>
<organism evidence="7 8">
    <name type="scientific">Oopsacas minuta</name>
    <dbReference type="NCBI Taxonomy" id="111878"/>
    <lineage>
        <taxon>Eukaryota</taxon>
        <taxon>Metazoa</taxon>
        <taxon>Porifera</taxon>
        <taxon>Hexactinellida</taxon>
        <taxon>Hexasterophora</taxon>
        <taxon>Lyssacinosida</taxon>
        <taxon>Leucopsacidae</taxon>
        <taxon>Oopsacas</taxon>
    </lineage>
</organism>
<keyword evidence="5" id="KW-0732">Signal</keyword>
<dbReference type="Proteomes" id="UP001165289">
    <property type="component" value="Unassembled WGS sequence"/>
</dbReference>
<dbReference type="GO" id="GO:0004672">
    <property type="term" value="F:protein kinase activity"/>
    <property type="evidence" value="ECO:0007669"/>
    <property type="project" value="InterPro"/>
</dbReference>
<dbReference type="AlphaFoldDB" id="A0AAV7KL27"/>
<keyword evidence="8" id="KW-1185">Reference proteome</keyword>
<feature type="binding site" evidence="3">
    <location>
        <position position="131"/>
    </location>
    <ligand>
        <name>Zn(2+)</name>
        <dbReference type="ChEBI" id="CHEBI:29105"/>
    </ligand>
</feature>
<comment type="similarity">
    <text evidence="4">Belongs to the neutral ceramidase family.</text>
</comment>
<dbReference type="SMART" id="SM00220">
    <property type="entry name" value="S_TKc"/>
    <property type="match status" value="1"/>
</dbReference>
<dbReference type="InterPro" id="IPR031329">
    <property type="entry name" value="NEUT/ALK_ceramidase_N"/>
</dbReference>
<dbReference type="PANTHER" id="PTHR12670">
    <property type="entry name" value="CERAMIDASE"/>
    <property type="match status" value="1"/>
</dbReference>
<keyword evidence="4" id="KW-0443">Lipid metabolism</keyword>
<dbReference type="InterPro" id="IPR008271">
    <property type="entry name" value="Ser/Thr_kinase_AS"/>
</dbReference>
<evidence type="ECO:0000313" key="7">
    <source>
        <dbReference type="EMBL" id="KAI6661044.1"/>
    </source>
</evidence>
<feature type="signal peptide" evidence="5">
    <location>
        <begin position="1"/>
        <end position="18"/>
    </location>
</feature>
<dbReference type="InterPro" id="IPR006823">
    <property type="entry name" value="Ceramidase_alk"/>
</dbReference>
<feature type="domain" description="Protein kinase" evidence="6">
    <location>
        <begin position="428"/>
        <end position="699"/>
    </location>
</feature>
<dbReference type="PROSITE" id="PS00108">
    <property type="entry name" value="PROTEIN_KINASE_ST"/>
    <property type="match status" value="1"/>
</dbReference>
<evidence type="ECO:0000313" key="8">
    <source>
        <dbReference type="Proteomes" id="UP001165289"/>
    </source>
</evidence>
<gene>
    <name evidence="7" type="ORF">LOD99_13766</name>
</gene>
<keyword evidence="4" id="KW-0746">Sphingolipid metabolism</keyword>
<feature type="active site" description="Nucleophile" evidence="2">
    <location>
        <position position="293"/>
    </location>
</feature>
<dbReference type="GO" id="GO:0046872">
    <property type="term" value="F:metal ion binding"/>
    <property type="evidence" value="ECO:0007669"/>
    <property type="project" value="UniProtKB-KW"/>
</dbReference>
<dbReference type="GO" id="GO:0005576">
    <property type="term" value="C:extracellular region"/>
    <property type="evidence" value="ECO:0007669"/>
    <property type="project" value="TreeGrafter"/>
</dbReference>
<evidence type="ECO:0000256" key="1">
    <source>
        <dbReference type="ARBA" id="ARBA00019235"/>
    </source>
</evidence>
<reference evidence="7 8" key="1">
    <citation type="journal article" date="2023" name="BMC Biol.">
        <title>The compact genome of the sponge Oopsacas minuta (Hexactinellida) is lacking key metazoan core genes.</title>
        <authorList>
            <person name="Santini S."/>
            <person name="Schenkelaars Q."/>
            <person name="Jourda C."/>
            <person name="Duchesne M."/>
            <person name="Belahbib H."/>
            <person name="Rocher C."/>
            <person name="Selva M."/>
            <person name="Riesgo A."/>
            <person name="Vervoort M."/>
            <person name="Leys S.P."/>
            <person name="Kodjabachian L."/>
            <person name="Le Bivic A."/>
            <person name="Borchiellini C."/>
            <person name="Claverie J.M."/>
            <person name="Renard E."/>
        </authorList>
    </citation>
    <scope>NUCLEOTIDE SEQUENCE [LARGE SCALE GENOMIC DNA]</scope>
    <source>
        <strain evidence="7">SPO-2</strain>
    </source>
</reference>
<keyword evidence="3" id="KW-0479">Metal-binding</keyword>
<evidence type="ECO:0000256" key="2">
    <source>
        <dbReference type="PIRSR" id="PIRSR606823-1"/>
    </source>
</evidence>
<dbReference type="GO" id="GO:0005524">
    <property type="term" value="F:ATP binding"/>
    <property type="evidence" value="ECO:0007669"/>
    <property type="project" value="InterPro"/>
</dbReference>
<dbReference type="Gene3D" id="1.10.510.10">
    <property type="entry name" value="Transferase(Phosphotransferase) domain 1"/>
    <property type="match status" value="1"/>
</dbReference>
<protein>
    <recommendedName>
        <fullName evidence="1 4">Neutral ceramidase</fullName>
        <ecNumber evidence="4">3.5.1.23</ecNumber>
    </recommendedName>
</protein>
<dbReference type="Gene3D" id="3.30.200.20">
    <property type="entry name" value="Phosphorylase Kinase, domain 1"/>
    <property type="match status" value="1"/>
</dbReference>
<comment type="catalytic activity">
    <reaction evidence="4">
        <text>an N-acylsphing-4-enine + H2O = sphing-4-enine + a fatty acid</text>
        <dbReference type="Rhea" id="RHEA:20856"/>
        <dbReference type="ChEBI" id="CHEBI:15377"/>
        <dbReference type="ChEBI" id="CHEBI:28868"/>
        <dbReference type="ChEBI" id="CHEBI:52639"/>
        <dbReference type="ChEBI" id="CHEBI:57756"/>
        <dbReference type="EC" id="3.5.1.23"/>
    </reaction>
</comment>
<dbReference type="PANTHER" id="PTHR12670:SF1">
    <property type="entry name" value="NEUTRAL CERAMIDASE"/>
    <property type="match status" value="1"/>
</dbReference>
<keyword evidence="3" id="KW-0862">Zinc</keyword>
<evidence type="ECO:0000256" key="5">
    <source>
        <dbReference type="SAM" id="SignalP"/>
    </source>
</evidence>
<feature type="chain" id="PRO_5043485051" description="Neutral ceramidase" evidence="5">
    <location>
        <begin position="19"/>
        <end position="844"/>
    </location>
</feature>
<feature type="binding site" evidence="3">
    <location>
        <position position="241"/>
    </location>
    <ligand>
        <name>Zn(2+)</name>
        <dbReference type="ChEBI" id="CHEBI:29105"/>
    </ligand>
</feature>
<accession>A0AAV7KL27</accession>
<dbReference type="EMBL" id="JAKMXF010000022">
    <property type="protein sequence ID" value="KAI6661044.1"/>
    <property type="molecule type" value="Genomic_DNA"/>
</dbReference>
<comment type="caution">
    <text evidence="7">The sequence shown here is derived from an EMBL/GenBank/DDBJ whole genome shotgun (WGS) entry which is preliminary data.</text>
</comment>
<dbReference type="InterPro" id="IPR011009">
    <property type="entry name" value="Kinase-like_dom_sf"/>
</dbReference>
<sequence length="844" mass="95467">MYIRSFLTLLSMLAVVSSLPQLAEILPPGLEASDAEGTYLVGMGRYDITGPVAEVNMMGYAMMSQIAHGLHLRQYSRAFVFSNTADKKRHVFVSIDACMGTQIVKLEVVNKLNKLFPGIYTESNVMISAIHTHSGPAGFFQYLLFELTSLGYVNQTTFAIIDGIVESIVIAHNNMKKTNIFINQGEVPNANINRSPTSYKRNPASERAKYTHDTDTNMVLLKFVEADTGKERGMINWHAVHCTSMNNTNELVSSDNKGYASLLAEKHFNPPGTPAGRGEFVAAFAQSNLGDVSPNTKGPHCLDTGEPCDILTSTCGGRNEMCVAFGPGDNMFESTKIIANKQYEVAIDLFMNANKKVTGPLGFVEQTIDMTNQVVTLSNGTQVHTCKPAMGYSFAAGTIDGPGAFDFTQGDITTNPLWNFVRDLIKDPSKEQYINRGQFGMVHKAKYKDKWYAIKIQSMDTKRDETNPKFKGYETHLRMAELNHDNIVKVMFTTQTKTDPLNSVESLVLEYADFCLYDVLHKYKHLNYSPELGLLWALQLARALSYLHIRPFPILHRDMKSPNVLLFGDGRLLKITDFGHATDIHDVMTNCAGTIKWMAPEIITSKSYNETCDVYSFSIVLWEILSRKEPYSSGEFRYMMLPQFVMEILQQDVRPNTIYGIPKILNEIMVKCWDKDYTSRPSSSCLVATFEQLCHHCKLVKPLQTENGEYLKQTKVPESLLPFVNQNVLLSSENSFKYHDVPELMSSPNLLPFEPDESTKSSTDIYSKHKKYILSYTQSNAKLKSYLAEEVEVDRQLFQEEHSIKQIKGIREQLEELSITISQRESKRNELWYTLYKDNIRKRP</sequence>
<comment type="cofactor">
    <cofactor evidence="3">
        <name>Zn(2+)</name>
        <dbReference type="ChEBI" id="CHEBI:29105"/>
    </cofactor>
    <text evidence="3">Binds 1 zinc ion per subunit.</text>
</comment>
<dbReference type="GO" id="GO:0046512">
    <property type="term" value="P:sphingosine biosynthetic process"/>
    <property type="evidence" value="ECO:0007669"/>
    <property type="project" value="TreeGrafter"/>
</dbReference>
<keyword evidence="4" id="KW-0378">Hydrolase</keyword>
<dbReference type="GO" id="GO:0017040">
    <property type="term" value="F:N-acylsphingosine amidohydrolase activity"/>
    <property type="evidence" value="ECO:0007669"/>
    <property type="project" value="UniProtKB-UniRule"/>
</dbReference>
<dbReference type="EC" id="3.5.1.23" evidence="4"/>